<dbReference type="Gene3D" id="3.30.160.60">
    <property type="entry name" value="Classic Zinc Finger"/>
    <property type="match status" value="1"/>
</dbReference>
<name>A0A9P4L7J7_9PLEO</name>
<evidence type="ECO:0000313" key="4">
    <source>
        <dbReference type="Proteomes" id="UP000800039"/>
    </source>
</evidence>
<evidence type="ECO:0000259" key="2">
    <source>
        <dbReference type="PROSITE" id="PS00028"/>
    </source>
</evidence>
<dbReference type="Proteomes" id="UP000800039">
    <property type="component" value="Unassembled WGS sequence"/>
</dbReference>
<dbReference type="SUPFAM" id="SSF57667">
    <property type="entry name" value="beta-beta-alpha zinc fingers"/>
    <property type="match status" value="1"/>
</dbReference>
<dbReference type="InterPro" id="IPR013087">
    <property type="entry name" value="Znf_C2H2_type"/>
</dbReference>
<evidence type="ECO:0000256" key="1">
    <source>
        <dbReference type="SAM" id="MobiDB-lite"/>
    </source>
</evidence>
<dbReference type="InterPro" id="IPR036236">
    <property type="entry name" value="Znf_C2H2_sf"/>
</dbReference>
<accession>A0A9P4L7J7</accession>
<evidence type="ECO:0000313" key="3">
    <source>
        <dbReference type="EMBL" id="KAF1844178.1"/>
    </source>
</evidence>
<feature type="region of interest" description="Disordered" evidence="1">
    <location>
        <begin position="248"/>
        <end position="267"/>
    </location>
</feature>
<dbReference type="PROSITE" id="PS00028">
    <property type="entry name" value="ZINC_FINGER_C2H2_1"/>
    <property type="match status" value="1"/>
</dbReference>
<feature type="region of interest" description="Disordered" evidence="1">
    <location>
        <begin position="1"/>
        <end position="23"/>
    </location>
</feature>
<keyword evidence="4" id="KW-1185">Reference proteome</keyword>
<dbReference type="OrthoDB" id="10018191at2759"/>
<protein>
    <recommendedName>
        <fullName evidence="2">C2H2-type domain-containing protein</fullName>
    </recommendedName>
</protein>
<comment type="caution">
    <text evidence="3">The sequence shown here is derived from an EMBL/GenBank/DDBJ whole genome shotgun (WGS) entry which is preliminary data.</text>
</comment>
<dbReference type="EMBL" id="ML976617">
    <property type="protein sequence ID" value="KAF1844178.1"/>
    <property type="molecule type" value="Genomic_DNA"/>
</dbReference>
<gene>
    <name evidence="3" type="ORF">K460DRAFT_369046</name>
</gene>
<feature type="domain" description="C2H2-type" evidence="2">
    <location>
        <begin position="392"/>
        <end position="414"/>
    </location>
</feature>
<dbReference type="GeneID" id="63851136"/>
<dbReference type="AlphaFoldDB" id="A0A9P4L7J7"/>
<dbReference type="RefSeq" id="XP_040786741.1">
    <property type="nucleotide sequence ID" value="XM_040933885.1"/>
</dbReference>
<sequence>MASRSTVYRRGGSKDAFQSPAMAPSTAMMSTLSPYNMEARRNSDVSSLSLSSFTTYSSDYSMPPTPICGRSPFSTESFEATTLDLIPEQSIHMLPIDFHQMKASNFDQSLTGPWPFPDNSNHMEQALPIRTNEAFPSHASYLQTQTGTYTGLETTTAAASHPWCGSAGPTYTNFDGHMDVDVLDVGSSGSMHSMWHLPVHQMQEVAQPTIVPCEAMLSEDYVHVDTDPEMVSDSYDDTDVPLPPSPQHVVFKQESSPTWVKPEPESSEDERCLKRSIYETRTGGKSVKKEPRLSNVPKRKMKVKKPKSRSVLWKMEDGKIESHMAAVFQGADNKWQWTDQQPRKKLYCKFPYDDDDETIADNHPEICGKSFLRPEHRQRHRKTHCPDKDFPCLLCEKSFNRNDNCWAHGFTHVHRPGKKDGRNVKFSLRQVISVISDPKHIEKLLNDWKKEVGSDYNPEIEEDDHPEFQEKVERNGRMEYVFVYEAQEAVDKIRSLSQ</sequence>
<proteinExistence type="predicted"/>
<organism evidence="3 4">
    <name type="scientific">Cucurbitaria berberidis CBS 394.84</name>
    <dbReference type="NCBI Taxonomy" id="1168544"/>
    <lineage>
        <taxon>Eukaryota</taxon>
        <taxon>Fungi</taxon>
        <taxon>Dikarya</taxon>
        <taxon>Ascomycota</taxon>
        <taxon>Pezizomycotina</taxon>
        <taxon>Dothideomycetes</taxon>
        <taxon>Pleosporomycetidae</taxon>
        <taxon>Pleosporales</taxon>
        <taxon>Pleosporineae</taxon>
        <taxon>Cucurbitariaceae</taxon>
        <taxon>Cucurbitaria</taxon>
    </lineage>
</organism>
<reference evidence="3" key="1">
    <citation type="submission" date="2020-01" db="EMBL/GenBank/DDBJ databases">
        <authorList>
            <consortium name="DOE Joint Genome Institute"/>
            <person name="Haridas S."/>
            <person name="Albert R."/>
            <person name="Binder M."/>
            <person name="Bloem J."/>
            <person name="Labutti K."/>
            <person name="Salamov A."/>
            <person name="Andreopoulos B."/>
            <person name="Baker S.E."/>
            <person name="Barry K."/>
            <person name="Bills G."/>
            <person name="Bluhm B.H."/>
            <person name="Cannon C."/>
            <person name="Castanera R."/>
            <person name="Culley D.E."/>
            <person name="Daum C."/>
            <person name="Ezra D."/>
            <person name="Gonzalez J.B."/>
            <person name="Henrissat B."/>
            <person name="Kuo A."/>
            <person name="Liang C."/>
            <person name="Lipzen A."/>
            <person name="Lutzoni F."/>
            <person name="Magnuson J."/>
            <person name="Mondo S."/>
            <person name="Nolan M."/>
            <person name="Ohm R."/>
            <person name="Pangilinan J."/>
            <person name="Park H.-J."/>
            <person name="Ramirez L."/>
            <person name="Alfaro M."/>
            <person name="Sun H."/>
            <person name="Tritt A."/>
            <person name="Yoshinaga Y."/>
            <person name="Zwiers L.-H."/>
            <person name="Turgeon B.G."/>
            <person name="Goodwin S.B."/>
            <person name="Spatafora J.W."/>
            <person name="Crous P.W."/>
            <person name="Grigoriev I.V."/>
        </authorList>
    </citation>
    <scope>NUCLEOTIDE SEQUENCE</scope>
    <source>
        <strain evidence="3">CBS 394.84</strain>
    </source>
</reference>